<evidence type="ECO:0000313" key="1">
    <source>
        <dbReference type="EMBL" id="PPK75184.1"/>
    </source>
</evidence>
<comment type="caution">
    <text evidence="1">The sequence shown here is derived from an EMBL/GenBank/DDBJ whole genome shotgun (WGS) entry which is preliminary data.</text>
</comment>
<evidence type="ECO:0000313" key="2">
    <source>
        <dbReference type="Proteomes" id="UP000240010"/>
    </source>
</evidence>
<accession>A0A2S6HCF7</accession>
<protein>
    <submittedName>
        <fullName evidence="1">Uncharacterized protein</fullName>
    </submittedName>
</protein>
<dbReference type="Proteomes" id="UP000240010">
    <property type="component" value="Unassembled WGS sequence"/>
</dbReference>
<proteinExistence type="predicted"/>
<dbReference type="EMBL" id="PTIZ01000006">
    <property type="protein sequence ID" value="PPK75184.1"/>
    <property type="molecule type" value="Genomic_DNA"/>
</dbReference>
<name>A0A2S6HCF7_9GAMM</name>
<gene>
    <name evidence="1" type="ORF">B0F87_10630</name>
</gene>
<reference evidence="1 2" key="1">
    <citation type="submission" date="2018-02" db="EMBL/GenBank/DDBJ databases">
        <title>Subsurface microbial communities from deep shales in Ohio and West Virginia, USA.</title>
        <authorList>
            <person name="Wrighton K."/>
        </authorList>
    </citation>
    <scope>NUCLEOTIDE SEQUENCE [LARGE SCALE GENOMIC DNA]</scope>
    <source>
        <strain evidence="1 2">OWC-DMM</strain>
    </source>
</reference>
<dbReference type="AlphaFoldDB" id="A0A2S6HCF7"/>
<organism evidence="1 2">
    <name type="scientific">Methylobacter tundripaludum</name>
    <dbReference type="NCBI Taxonomy" id="173365"/>
    <lineage>
        <taxon>Bacteria</taxon>
        <taxon>Pseudomonadati</taxon>
        <taxon>Pseudomonadota</taxon>
        <taxon>Gammaproteobacteria</taxon>
        <taxon>Methylococcales</taxon>
        <taxon>Methylococcaceae</taxon>
        <taxon>Methylobacter</taxon>
    </lineage>
</organism>
<sequence>MNPLYFIQKELSAAWGEVNRPLFPEGSENEYFYTELFNYYHSLQGKTIDTGSGESLFPIMIDNAHSINGESVKKGIAPLFEAQQPCWGY</sequence>
<dbReference type="RefSeq" id="WP_104429070.1">
    <property type="nucleotide sequence ID" value="NZ_PTIZ01000006.1"/>
</dbReference>